<evidence type="ECO:0000256" key="2">
    <source>
        <dbReference type="ARBA" id="ARBA00005453"/>
    </source>
</evidence>
<keyword evidence="5" id="KW-0496">Mitochondrion</keyword>
<evidence type="ECO:0000313" key="7">
    <source>
        <dbReference type="EMBL" id="OZJ04096.1"/>
    </source>
</evidence>
<sequence>MLQSGWTRLGKRACVHAASVRSLVTRPRGAGLARKVHRPVYYTDLDPVRLDLIGTPDPVSNLRPVKYYIDADESAEEKEWRLLQQSVDRFNQDFWAENNRLFQQAKHDYEDNLRAQGQAITPEALSIFYNDFLAKSRERHMQYNLEWMKLNFRMLYPGFKACVRQFRKRKATAEHKVTFWDKNVEF</sequence>
<keyword evidence="6" id="KW-0472">Membrane</keyword>
<dbReference type="PANTHER" id="PTHR31107:SF2">
    <property type="entry name" value="CYTOCHROME C OXIDASE ASSEMBLY FACTOR 8"/>
    <property type="match status" value="1"/>
</dbReference>
<comment type="subcellular location">
    <subcellularLocation>
        <location evidence="1">Mitochondrion inner membrane</location>
        <topology evidence="1">Peripheral membrane protein</topology>
        <orientation evidence="1">Matrix side</orientation>
    </subcellularLocation>
</comment>
<dbReference type="GO" id="GO:0005743">
    <property type="term" value="C:mitochondrial inner membrane"/>
    <property type="evidence" value="ECO:0007669"/>
    <property type="project" value="UniProtKB-SubCell"/>
</dbReference>
<name>A0A261Y0H1_9FUNG</name>
<reference evidence="7 8" key="1">
    <citation type="journal article" date="2017" name="Mycologia">
        <title>Bifiguratus adelaidae, gen. et sp. nov., a new member of Mucoromycotina in endophytic and soil-dwelling habitats.</title>
        <authorList>
            <person name="Torres-Cruz T.J."/>
            <person name="Billingsley Tobias T.L."/>
            <person name="Almatruk M."/>
            <person name="Hesse C."/>
            <person name="Kuske C.R."/>
            <person name="Desiro A."/>
            <person name="Benucci G.M."/>
            <person name="Bonito G."/>
            <person name="Stajich J.E."/>
            <person name="Dunlap C."/>
            <person name="Arnold A.E."/>
            <person name="Porras-Alfaro A."/>
        </authorList>
    </citation>
    <scope>NUCLEOTIDE SEQUENCE [LARGE SCALE GENOMIC DNA]</scope>
    <source>
        <strain evidence="7 8">AZ0501</strain>
    </source>
</reference>
<organism evidence="7 8">
    <name type="scientific">Bifiguratus adelaidae</name>
    <dbReference type="NCBI Taxonomy" id="1938954"/>
    <lineage>
        <taxon>Eukaryota</taxon>
        <taxon>Fungi</taxon>
        <taxon>Fungi incertae sedis</taxon>
        <taxon>Mucoromycota</taxon>
        <taxon>Mucoromycotina</taxon>
        <taxon>Endogonomycetes</taxon>
        <taxon>Endogonales</taxon>
        <taxon>Endogonales incertae sedis</taxon>
        <taxon>Bifiguratus</taxon>
    </lineage>
</organism>
<comment type="similarity">
    <text evidence="2">Belongs to the COA8 family.</text>
</comment>
<evidence type="ECO:0000256" key="4">
    <source>
        <dbReference type="ARBA" id="ARBA00022946"/>
    </source>
</evidence>
<evidence type="ECO:0000256" key="6">
    <source>
        <dbReference type="ARBA" id="ARBA00023136"/>
    </source>
</evidence>
<dbReference type="OrthoDB" id="6246201at2759"/>
<proteinExistence type="inferred from homology"/>
<keyword evidence="4" id="KW-0809">Transit peptide</keyword>
<dbReference type="InterPro" id="IPR018796">
    <property type="entry name" value="COA8"/>
</dbReference>
<dbReference type="EMBL" id="MVBO01000053">
    <property type="protein sequence ID" value="OZJ04096.1"/>
    <property type="molecule type" value="Genomic_DNA"/>
</dbReference>
<dbReference type="Proteomes" id="UP000242875">
    <property type="component" value="Unassembled WGS sequence"/>
</dbReference>
<dbReference type="AlphaFoldDB" id="A0A261Y0H1"/>
<dbReference type="GO" id="GO:0097193">
    <property type="term" value="P:intrinsic apoptotic signaling pathway"/>
    <property type="evidence" value="ECO:0007669"/>
    <property type="project" value="InterPro"/>
</dbReference>
<accession>A0A261Y0H1</accession>
<comment type="caution">
    <text evidence="7">The sequence shown here is derived from an EMBL/GenBank/DDBJ whole genome shotgun (WGS) entry which is preliminary data.</text>
</comment>
<evidence type="ECO:0008006" key="9">
    <source>
        <dbReference type="Google" id="ProtNLM"/>
    </source>
</evidence>
<keyword evidence="8" id="KW-1185">Reference proteome</keyword>
<evidence type="ECO:0000256" key="5">
    <source>
        <dbReference type="ARBA" id="ARBA00023128"/>
    </source>
</evidence>
<keyword evidence="3" id="KW-0999">Mitochondrion inner membrane</keyword>
<evidence type="ECO:0000256" key="3">
    <source>
        <dbReference type="ARBA" id="ARBA00022792"/>
    </source>
</evidence>
<gene>
    <name evidence="7" type="ORF">BZG36_02852</name>
</gene>
<evidence type="ECO:0000313" key="8">
    <source>
        <dbReference type="Proteomes" id="UP000242875"/>
    </source>
</evidence>
<evidence type="ECO:0000256" key="1">
    <source>
        <dbReference type="ARBA" id="ARBA00004443"/>
    </source>
</evidence>
<dbReference type="Pfam" id="PF10231">
    <property type="entry name" value="COA8"/>
    <property type="match status" value="1"/>
</dbReference>
<protein>
    <recommendedName>
        <fullName evidence="9">Apoptogenic protein 1, mitochondrial</fullName>
    </recommendedName>
</protein>
<dbReference type="PANTHER" id="PTHR31107">
    <property type="entry name" value="APOPTOGENIC PROTEIN 1, MITOCHONDRIAL"/>
    <property type="match status" value="1"/>
</dbReference>